<dbReference type="PRINTS" id="PR00983">
    <property type="entry name" value="TRNASYNTHCYS"/>
</dbReference>
<comment type="subcellular location">
    <subcellularLocation>
        <location evidence="1 12">Cytoplasm</location>
    </subcellularLocation>
</comment>
<dbReference type="PANTHER" id="PTHR10890:SF3">
    <property type="entry name" value="CYSTEINE--TRNA LIGASE, CYTOPLASMIC"/>
    <property type="match status" value="1"/>
</dbReference>
<dbReference type="Pfam" id="PF01406">
    <property type="entry name" value="tRNA-synt_1e"/>
    <property type="match status" value="1"/>
</dbReference>
<keyword evidence="11 12" id="KW-0030">Aminoacyl-tRNA synthetase</keyword>
<evidence type="ECO:0000256" key="6">
    <source>
        <dbReference type="ARBA" id="ARBA00022723"/>
    </source>
</evidence>
<dbReference type="InterPro" id="IPR015273">
    <property type="entry name" value="Cys-tRNA-synt_Ia_DALR"/>
</dbReference>
<dbReference type="STRING" id="1907941.BKE30_07905"/>
<dbReference type="OrthoDB" id="9815130at2"/>
<sequence length="491" mass="55164">MKSFVLYNSELRRKVEFAPLVSGQIGLYVCGMTVYDYCHIGHARVMVAFDYVVRFLRSQGWQVNYVRNITDIDDKIIKRANENNETIGELTTRFIDAMNEDAARLGCLAPDQAPRATDFIDQMQGMIGSLINKGHAYNAENGDVYYAVDSFEKYGRLSGRKLDDMQAGASERVDVETDKKNPFDFVLWKAAKANEPAWQSPWGNGRPGWHIECSAMSTCCLGNTFDIHGGGGDLLFPHHENEIAQSEGATGETYVNNWMHVGFVNVDGEKMSKSLGNFFTIRDVMQKFTPEVIRYFIVSSHYRSPINFSDSALKDARQSLSRFYLALKEVDNNIIAKQVMAQVNSEQIQAHPWTERFNQAMSDDFNTPEALAVLFELVREINRALKHEQFRNEAILAEQHREAGLLGAVLKYLGGILGLLQQQPDVFLKASADEASSNGLSEDEVLAGIEARKQAKASKDFAAADRIRQELLEKGIILEDSKAGTTWRRAD</sequence>
<gene>
    <name evidence="12" type="primary">cysS</name>
    <name evidence="14" type="ORF">BKE30_07905</name>
</gene>
<organism evidence="14 15">
    <name type="scientific">Alkanindiges hydrocarboniclasticus</name>
    <dbReference type="NCBI Taxonomy" id="1907941"/>
    <lineage>
        <taxon>Bacteria</taxon>
        <taxon>Pseudomonadati</taxon>
        <taxon>Pseudomonadota</taxon>
        <taxon>Gammaproteobacteria</taxon>
        <taxon>Moraxellales</taxon>
        <taxon>Moraxellaceae</taxon>
        <taxon>Alkanindiges</taxon>
    </lineage>
</organism>
<evidence type="ECO:0000256" key="4">
    <source>
        <dbReference type="ARBA" id="ARBA00022490"/>
    </source>
</evidence>
<dbReference type="SUPFAM" id="SSF52374">
    <property type="entry name" value="Nucleotidylyl transferase"/>
    <property type="match status" value="1"/>
</dbReference>
<feature type="binding site" evidence="12">
    <location>
        <position position="213"/>
    </location>
    <ligand>
        <name>Zn(2+)</name>
        <dbReference type="ChEBI" id="CHEBI:29105"/>
    </ligand>
</feature>
<dbReference type="FunFam" id="3.40.50.620:FF:000009">
    <property type="entry name" value="Cysteine--tRNA ligase"/>
    <property type="match status" value="1"/>
</dbReference>
<dbReference type="NCBIfam" id="TIGR00435">
    <property type="entry name" value="cysS"/>
    <property type="match status" value="1"/>
</dbReference>
<dbReference type="Gene3D" id="3.40.50.620">
    <property type="entry name" value="HUPs"/>
    <property type="match status" value="1"/>
</dbReference>
<evidence type="ECO:0000256" key="9">
    <source>
        <dbReference type="ARBA" id="ARBA00022840"/>
    </source>
</evidence>
<keyword evidence="8 12" id="KW-0862">Zinc</keyword>
<dbReference type="RefSeq" id="WP_076878078.1">
    <property type="nucleotide sequence ID" value="NZ_MLCN01000019.1"/>
</dbReference>
<keyword evidence="7 12" id="KW-0547">Nucleotide-binding</keyword>
<comment type="similarity">
    <text evidence="2 12">Belongs to the class-I aminoacyl-tRNA synthetase family.</text>
</comment>
<dbReference type="EMBL" id="MLCN01000019">
    <property type="protein sequence ID" value="ONG40013.1"/>
    <property type="molecule type" value="Genomic_DNA"/>
</dbReference>
<keyword evidence="9 12" id="KW-0067">ATP-binding</keyword>
<dbReference type="HAMAP" id="MF_00041">
    <property type="entry name" value="Cys_tRNA_synth"/>
    <property type="match status" value="1"/>
</dbReference>
<keyword evidence="6 12" id="KW-0479">Metal-binding</keyword>
<keyword evidence="10 12" id="KW-0648">Protein biosynthesis</keyword>
<evidence type="ECO:0000256" key="11">
    <source>
        <dbReference type="ARBA" id="ARBA00023146"/>
    </source>
</evidence>
<dbReference type="InterPro" id="IPR015803">
    <property type="entry name" value="Cys-tRNA-ligase"/>
</dbReference>
<dbReference type="GO" id="GO:0005829">
    <property type="term" value="C:cytosol"/>
    <property type="evidence" value="ECO:0007669"/>
    <property type="project" value="TreeGrafter"/>
</dbReference>
<dbReference type="Pfam" id="PF09190">
    <property type="entry name" value="DALR_2"/>
    <property type="match status" value="1"/>
</dbReference>
<accession>A0A1S8CVE6</accession>
<feature type="short sequence motif" description="'HIGH' region" evidence="12">
    <location>
        <begin position="32"/>
        <end position="42"/>
    </location>
</feature>
<dbReference type="CDD" id="cd07963">
    <property type="entry name" value="Anticodon_Ia_Cys"/>
    <property type="match status" value="1"/>
</dbReference>
<dbReference type="GO" id="GO:0004817">
    <property type="term" value="F:cysteine-tRNA ligase activity"/>
    <property type="evidence" value="ECO:0007669"/>
    <property type="project" value="UniProtKB-UniRule"/>
</dbReference>
<keyword evidence="15" id="KW-1185">Reference proteome</keyword>
<proteinExistence type="inferred from homology"/>
<dbReference type="EC" id="6.1.1.16" evidence="12"/>
<dbReference type="Proteomes" id="UP000192132">
    <property type="component" value="Unassembled WGS sequence"/>
</dbReference>
<reference evidence="14 15" key="1">
    <citation type="submission" date="2016-10" db="EMBL/GenBank/DDBJ databases">
        <title>Draft Genome sequence of Alkanindiges sp. strain H1.</title>
        <authorList>
            <person name="Subhash Y."/>
            <person name="Lee S."/>
        </authorList>
    </citation>
    <scope>NUCLEOTIDE SEQUENCE [LARGE SCALE GENOMIC DNA]</scope>
    <source>
        <strain evidence="14 15">H1</strain>
    </source>
</reference>
<name>A0A1S8CVE6_9GAMM</name>
<dbReference type="PANTHER" id="PTHR10890">
    <property type="entry name" value="CYSTEINYL-TRNA SYNTHETASE"/>
    <property type="match status" value="1"/>
</dbReference>
<dbReference type="CDD" id="cd00672">
    <property type="entry name" value="CysRS_core"/>
    <property type="match status" value="1"/>
</dbReference>
<dbReference type="InterPro" id="IPR009080">
    <property type="entry name" value="tRNAsynth_Ia_anticodon-bd"/>
</dbReference>
<evidence type="ECO:0000256" key="1">
    <source>
        <dbReference type="ARBA" id="ARBA00004496"/>
    </source>
</evidence>
<keyword evidence="4 12" id="KW-0963">Cytoplasm</keyword>
<dbReference type="GO" id="GO:0008270">
    <property type="term" value="F:zinc ion binding"/>
    <property type="evidence" value="ECO:0007669"/>
    <property type="project" value="UniProtKB-UniRule"/>
</dbReference>
<feature type="binding site" evidence="12">
    <location>
        <position position="273"/>
    </location>
    <ligand>
        <name>ATP</name>
        <dbReference type="ChEBI" id="CHEBI:30616"/>
    </ligand>
</feature>
<evidence type="ECO:0000256" key="8">
    <source>
        <dbReference type="ARBA" id="ARBA00022833"/>
    </source>
</evidence>
<comment type="caution">
    <text evidence="14">The sequence shown here is derived from an EMBL/GenBank/DDBJ whole genome shotgun (WGS) entry which is preliminary data.</text>
</comment>
<dbReference type="InterPro" id="IPR032678">
    <property type="entry name" value="tRNA-synt_1_cat_dom"/>
</dbReference>
<dbReference type="Pfam" id="PF23493">
    <property type="entry name" value="CysS_C"/>
    <property type="match status" value="1"/>
</dbReference>
<evidence type="ECO:0000259" key="13">
    <source>
        <dbReference type="SMART" id="SM00840"/>
    </source>
</evidence>
<evidence type="ECO:0000256" key="7">
    <source>
        <dbReference type="ARBA" id="ARBA00022741"/>
    </source>
</evidence>
<comment type="cofactor">
    <cofactor evidence="12">
        <name>Zn(2+)</name>
        <dbReference type="ChEBI" id="CHEBI:29105"/>
    </cofactor>
    <text evidence="12">Binds 1 zinc ion per subunit.</text>
</comment>
<evidence type="ECO:0000256" key="10">
    <source>
        <dbReference type="ARBA" id="ARBA00022917"/>
    </source>
</evidence>
<dbReference type="SUPFAM" id="SSF47323">
    <property type="entry name" value="Anticodon-binding domain of a subclass of class I aminoacyl-tRNA synthetases"/>
    <property type="match status" value="1"/>
</dbReference>
<dbReference type="InterPro" id="IPR056411">
    <property type="entry name" value="CysS_C"/>
</dbReference>
<keyword evidence="5 12" id="KW-0436">Ligase</keyword>
<feature type="binding site" evidence="12">
    <location>
        <position position="242"/>
    </location>
    <ligand>
        <name>Zn(2+)</name>
        <dbReference type="ChEBI" id="CHEBI:29105"/>
    </ligand>
</feature>
<evidence type="ECO:0000256" key="12">
    <source>
        <dbReference type="HAMAP-Rule" id="MF_00041"/>
    </source>
</evidence>
<protein>
    <recommendedName>
        <fullName evidence="12">Cysteine--tRNA ligase</fullName>
        <ecNumber evidence="12">6.1.1.16</ecNumber>
    </recommendedName>
    <alternativeName>
        <fullName evidence="12">Cysteinyl-tRNA synthetase</fullName>
        <shortName evidence="12">CysRS</shortName>
    </alternativeName>
</protein>
<evidence type="ECO:0000256" key="5">
    <source>
        <dbReference type="ARBA" id="ARBA00022598"/>
    </source>
</evidence>
<dbReference type="AlphaFoldDB" id="A0A1S8CVE6"/>
<dbReference type="GO" id="GO:0006423">
    <property type="term" value="P:cysteinyl-tRNA aminoacylation"/>
    <property type="evidence" value="ECO:0007669"/>
    <property type="project" value="UniProtKB-UniRule"/>
</dbReference>
<feature type="binding site" evidence="12">
    <location>
        <position position="30"/>
    </location>
    <ligand>
        <name>Zn(2+)</name>
        <dbReference type="ChEBI" id="CHEBI:29105"/>
    </ligand>
</feature>
<comment type="subunit">
    <text evidence="3 12">Monomer.</text>
</comment>
<dbReference type="InterPro" id="IPR014729">
    <property type="entry name" value="Rossmann-like_a/b/a_fold"/>
</dbReference>
<evidence type="ECO:0000256" key="2">
    <source>
        <dbReference type="ARBA" id="ARBA00005594"/>
    </source>
</evidence>
<dbReference type="InterPro" id="IPR024909">
    <property type="entry name" value="Cys-tRNA/MSH_ligase"/>
</dbReference>
<dbReference type="Gene3D" id="1.20.120.1910">
    <property type="entry name" value="Cysteine-tRNA ligase, C-terminal anti-codon recognition domain"/>
    <property type="match status" value="1"/>
</dbReference>
<feature type="binding site" evidence="12">
    <location>
        <position position="238"/>
    </location>
    <ligand>
        <name>Zn(2+)</name>
        <dbReference type="ChEBI" id="CHEBI:29105"/>
    </ligand>
</feature>
<dbReference type="SMART" id="SM00840">
    <property type="entry name" value="DALR_2"/>
    <property type="match status" value="1"/>
</dbReference>
<evidence type="ECO:0000256" key="3">
    <source>
        <dbReference type="ARBA" id="ARBA00011245"/>
    </source>
</evidence>
<feature type="short sequence motif" description="'KMSKS' region" evidence="12">
    <location>
        <begin position="270"/>
        <end position="274"/>
    </location>
</feature>
<dbReference type="GO" id="GO:0005524">
    <property type="term" value="F:ATP binding"/>
    <property type="evidence" value="ECO:0007669"/>
    <property type="project" value="UniProtKB-UniRule"/>
</dbReference>
<evidence type="ECO:0000313" key="15">
    <source>
        <dbReference type="Proteomes" id="UP000192132"/>
    </source>
</evidence>
<comment type="catalytic activity">
    <reaction evidence="12">
        <text>tRNA(Cys) + L-cysteine + ATP = L-cysteinyl-tRNA(Cys) + AMP + diphosphate</text>
        <dbReference type="Rhea" id="RHEA:17773"/>
        <dbReference type="Rhea" id="RHEA-COMP:9661"/>
        <dbReference type="Rhea" id="RHEA-COMP:9679"/>
        <dbReference type="ChEBI" id="CHEBI:30616"/>
        <dbReference type="ChEBI" id="CHEBI:33019"/>
        <dbReference type="ChEBI" id="CHEBI:35235"/>
        <dbReference type="ChEBI" id="CHEBI:78442"/>
        <dbReference type="ChEBI" id="CHEBI:78517"/>
        <dbReference type="ChEBI" id="CHEBI:456215"/>
        <dbReference type="EC" id="6.1.1.16"/>
    </reaction>
</comment>
<feature type="domain" description="Cysteinyl-tRNA synthetase class Ia DALR" evidence="13">
    <location>
        <begin position="356"/>
        <end position="428"/>
    </location>
</feature>
<evidence type="ECO:0000313" key="14">
    <source>
        <dbReference type="EMBL" id="ONG40013.1"/>
    </source>
</evidence>